<dbReference type="AlphaFoldDB" id="A0A381P1M0"/>
<dbReference type="PANTHER" id="PTHR21716:SF53">
    <property type="entry name" value="PERMEASE PERM-RELATED"/>
    <property type="match status" value="1"/>
</dbReference>
<dbReference type="Pfam" id="PF01594">
    <property type="entry name" value="AI-2E_transport"/>
    <property type="match status" value="1"/>
</dbReference>
<evidence type="ECO:0000313" key="9">
    <source>
        <dbReference type="EMBL" id="SUZ60750.1"/>
    </source>
</evidence>
<feature type="transmembrane region" description="Helical" evidence="8">
    <location>
        <begin position="216"/>
        <end position="235"/>
    </location>
</feature>
<comment type="subcellular location">
    <subcellularLocation>
        <location evidence="1">Cell membrane</location>
        <topology evidence="1">Multi-pass membrane protein</topology>
    </subcellularLocation>
</comment>
<dbReference type="InterPro" id="IPR002549">
    <property type="entry name" value="AI-2E-like"/>
</dbReference>
<proteinExistence type="inferred from homology"/>
<evidence type="ECO:0000256" key="5">
    <source>
        <dbReference type="ARBA" id="ARBA00022692"/>
    </source>
</evidence>
<name>A0A381P1M0_9ZZZZ</name>
<evidence type="ECO:0000256" key="1">
    <source>
        <dbReference type="ARBA" id="ARBA00004651"/>
    </source>
</evidence>
<keyword evidence="6 8" id="KW-1133">Transmembrane helix</keyword>
<dbReference type="GO" id="GO:0055085">
    <property type="term" value="P:transmembrane transport"/>
    <property type="evidence" value="ECO:0007669"/>
    <property type="project" value="TreeGrafter"/>
</dbReference>
<sequence>MKLITAWFNRNFSDPQVVILGLALVILLAVVLLFGRMLAPVVAAIVIAYLLDGLIAPLQYRGIPRIIAVLIVYLAFLFFVILILFGLLPLISKQATQLVQQIPTMLTEGQAVLQTLPQLYPEIISVDQLAEIMAAIRMELTTWGQRALSISVASVLGLITVLIYLVLLPVLVLFLLKDKGLIVGWLQRFLPKNRQLTTEVWSEVDRQMGNYVRGKFWEIIIVSAASYLVFVGFGLQYAMLLSVVVGVSVLVPFIGAAVVTVPVVLVALFQFGWGSDLAWLTVAYLVIQVLDGNVLVPLLFSEVNNLHPVAIILAVLFFGGLWGLVGVFFAIPLATVVLAVVNAWPRVEIPKT</sequence>
<protein>
    <recommendedName>
        <fullName evidence="10">AI-2E family transporter</fullName>
    </recommendedName>
</protein>
<keyword evidence="3" id="KW-0813">Transport</keyword>
<feature type="transmembrane region" description="Helical" evidence="8">
    <location>
        <begin position="311"/>
        <end position="344"/>
    </location>
</feature>
<keyword evidence="4" id="KW-1003">Cell membrane</keyword>
<dbReference type="GO" id="GO:0005886">
    <property type="term" value="C:plasma membrane"/>
    <property type="evidence" value="ECO:0007669"/>
    <property type="project" value="UniProtKB-SubCell"/>
</dbReference>
<feature type="transmembrane region" description="Helical" evidence="8">
    <location>
        <begin position="277"/>
        <end position="299"/>
    </location>
</feature>
<evidence type="ECO:0000256" key="8">
    <source>
        <dbReference type="SAM" id="Phobius"/>
    </source>
</evidence>
<dbReference type="PANTHER" id="PTHR21716">
    <property type="entry name" value="TRANSMEMBRANE PROTEIN"/>
    <property type="match status" value="1"/>
</dbReference>
<evidence type="ECO:0000256" key="4">
    <source>
        <dbReference type="ARBA" id="ARBA00022475"/>
    </source>
</evidence>
<keyword evidence="5 8" id="KW-0812">Transmembrane</keyword>
<organism evidence="9">
    <name type="scientific">marine metagenome</name>
    <dbReference type="NCBI Taxonomy" id="408172"/>
    <lineage>
        <taxon>unclassified sequences</taxon>
        <taxon>metagenomes</taxon>
        <taxon>ecological metagenomes</taxon>
    </lineage>
</organism>
<feature type="transmembrane region" description="Helical" evidence="8">
    <location>
        <begin position="147"/>
        <end position="176"/>
    </location>
</feature>
<evidence type="ECO:0008006" key="10">
    <source>
        <dbReference type="Google" id="ProtNLM"/>
    </source>
</evidence>
<comment type="similarity">
    <text evidence="2">Belongs to the autoinducer-2 exporter (AI-2E) (TC 2.A.86) family.</text>
</comment>
<feature type="transmembrane region" description="Helical" evidence="8">
    <location>
        <begin position="17"/>
        <end position="34"/>
    </location>
</feature>
<keyword evidence="7 8" id="KW-0472">Membrane</keyword>
<feature type="transmembrane region" description="Helical" evidence="8">
    <location>
        <begin position="41"/>
        <end position="60"/>
    </location>
</feature>
<feature type="transmembrane region" description="Helical" evidence="8">
    <location>
        <begin position="247"/>
        <end position="271"/>
    </location>
</feature>
<reference evidence="9" key="1">
    <citation type="submission" date="2018-05" db="EMBL/GenBank/DDBJ databases">
        <authorList>
            <person name="Lanie J.A."/>
            <person name="Ng W.-L."/>
            <person name="Kazmierczak K.M."/>
            <person name="Andrzejewski T.M."/>
            <person name="Davidsen T.M."/>
            <person name="Wayne K.J."/>
            <person name="Tettelin H."/>
            <person name="Glass J.I."/>
            <person name="Rusch D."/>
            <person name="Podicherti R."/>
            <person name="Tsui H.-C.T."/>
            <person name="Winkler M.E."/>
        </authorList>
    </citation>
    <scope>NUCLEOTIDE SEQUENCE</scope>
</reference>
<gene>
    <name evidence="9" type="ORF">METZ01_LOCUS13604</name>
</gene>
<feature type="transmembrane region" description="Helical" evidence="8">
    <location>
        <begin position="66"/>
        <end position="91"/>
    </location>
</feature>
<dbReference type="EMBL" id="UINC01000762">
    <property type="protein sequence ID" value="SUZ60750.1"/>
    <property type="molecule type" value="Genomic_DNA"/>
</dbReference>
<evidence type="ECO:0000256" key="7">
    <source>
        <dbReference type="ARBA" id="ARBA00023136"/>
    </source>
</evidence>
<evidence type="ECO:0000256" key="6">
    <source>
        <dbReference type="ARBA" id="ARBA00022989"/>
    </source>
</evidence>
<evidence type="ECO:0000256" key="2">
    <source>
        <dbReference type="ARBA" id="ARBA00009773"/>
    </source>
</evidence>
<accession>A0A381P1M0</accession>
<evidence type="ECO:0000256" key="3">
    <source>
        <dbReference type="ARBA" id="ARBA00022448"/>
    </source>
</evidence>